<name>A0ACB8VDT4_9TELE</name>
<keyword evidence="2" id="KW-1185">Reference proteome</keyword>
<comment type="caution">
    <text evidence="1">The sequence shown here is derived from an EMBL/GenBank/DDBJ whole genome shotgun (WGS) entry which is preliminary data.</text>
</comment>
<sequence length="559" mass="61103">VMKRVRTEQIQYAVAQYLKRRQYVDTDGSLKGARLFQSAEEMAASLTAVQTESGCANIVSAAPCQSDPQQYETQFSRLRSFLSETEISWAKEVSSILYPLFVYLHLDMVNCGLKGAVDGFYGRFHGAFLQDSEQRAVIEQLRHVLTAQDVAANPKLSAFLEHKYVVHLTEPAYSYLLRYLQSEDNSALCRALSTHLQVEVTASRRTDYQLYGAAGGVTATPNSTSSWAGVDGVDGGEGVEVPAGIPQSEAALEALQDCIKKVREGPPTLTTVCFYAFHHTEQMLNTAEVSADSRLLLAAGFDSSTVKLWSLRARKLKAKPHQADVSLIHLACDVLEEEVEEEDGSGSEIKTLRGHSGPVFRTAFLTDSSGLLSCSEDTTIRYWDLGSFTNTALYQGHAYPVWDVDVSPCSLYFASGSNDRTARLSGRSPAPTRCGSTPGISRRRRLRQIPPQLQLPGHRLHRQDCPAVEHPARGHLRGHTDSVTSLSFSPDSSLVASSSMDNSVRVWDIRNSHGGTPADGSSSELVGLYTGNTSNVLNVQFMACNLLLVTGTAQEKAEQ</sequence>
<feature type="non-terminal residue" evidence="1">
    <location>
        <position position="1"/>
    </location>
</feature>
<evidence type="ECO:0000313" key="2">
    <source>
        <dbReference type="Proteomes" id="UP000831701"/>
    </source>
</evidence>
<accession>A0ACB8VDT4</accession>
<organism evidence="1 2">
    <name type="scientific">Scortum barcoo</name>
    <name type="common">barcoo grunter</name>
    <dbReference type="NCBI Taxonomy" id="214431"/>
    <lineage>
        <taxon>Eukaryota</taxon>
        <taxon>Metazoa</taxon>
        <taxon>Chordata</taxon>
        <taxon>Craniata</taxon>
        <taxon>Vertebrata</taxon>
        <taxon>Euteleostomi</taxon>
        <taxon>Actinopterygii</taxon>
        <taxon>Neopterygii</taxon>
        <taxon>Teleostei</taxon>
        <taxon>Neoteleostei</taxon>
        <taxon>Acanthomorphata</taxon>
        <taxon>Eupercaria</taxon>
        <taxon>Centrarchiformes</taxon>
        <taxon>Terapontoidei</taxon>
        <taxon>Terapontidae</taxon>
        <taxon>Scortum</taxon>
    </lineage>
</organism>
<reference evidence="1" key="1">
    <citation type="submission" date="2022-04" db="EMBL/GenBank/DDBJ databases">
        <title>Jade perch genome.</title>
        <authorList>
            <person name="Chao B."/>
        </authorList>
    </citation>
    <scope>NUCLEOTIDE SEQUENCE</scope>
    <source>
        <strain evidence="1">CB-2022</strain>
    </source>
</reference>
<evidence type="ECO:0000313" key="1">
    <source>
        <dbReference type="EMBL" id="KAI3353535.1"/>
    </source>
</evidence>
<dbReference type="EMBL" id="CM041553">
    <property type="protein sequence ID" value="KAI3353535.1"/>
    <property type="molecule type" value="Genomic_DNA"/>
</dbReference>
<gene>
    <name evidence="1" type="ORF">L3Q82_020062</name>
</gene>
<dbReference type="Proteomes" id="UP000831701">
    <property type="component" value="Chromosome 23"/>
</dbReference>
<protein>
    <submittedName>
        <fullName evidence="1">Uncharacterized protein</fullName>
    </submittedName>
</protein>
<proteinExistence type="predicted"/>